<comment type="caution">
    <text evidence="2">The sequence shown here is derived from an EMBL/GenBank/DDBJ whole genome shotgun (WGS) entry which is preliminary data.</text>
</comment>
<feature type="compositionally biased region" description="Basic and acidic residues" evidence="1">
    <location>
        <begin position="241"/>
        <end position="259"/>
    </location>
</feature>
<reference evidence="3" key="1">
    <citation type="journal article" date="2023" name="Commun. Biol.">
        <title>Genome analysis of Parmales, the sister group of diatoms, reveals the evolutionary specialization of diatoms from phago-mixotrophs to photoautotrophs.</title>
        <authorList>
            <person name="Ban H."/>
            <person name="Sato S."/>
            <person name="Yoshikawa S."/>
            <person name="Yamada K."/>
            <person name="Nakamura Y."/>
            <person name="Ichinomiya M."/>
            <person name="Sato N."/>
            <person name="Blanc-Mathieu R."/>
            <person name="Endo H."/>
            <person name="Kuwata A."/>
            <person name="Ogata H."/>
        </authorList>
    </citation>
    <scope>NUCLEOTIDE SEQUENCE [LARGE SCALE GENOMIC DNA]</scope>
    <source>
        <strain evidence="3">NIES 3701</strain>
    </source>
</reference>
<proteinExistence type="predicted"/>
<gene>
    <name evidence="2" type="ORF">TrST_g11380</name>
</gene>
<evidence type="ECO:0000313" key="3">
    <source>
        <dbReference type="Proteomes" id="UP001165085"/>
    </source>
</evidence>
<dbReference type="AlphaFoldDB" id="A0A9W7AS57"/>
<feature type="region of interest" description="Disordered" evidence="1">
    <location>
        <begin position="223"/>
        <end position="259"/>
    </location>
</feature>
<organism evidence="2 3">
    <name type="scientific">Triparma strigata</name>
    <dbReference type="NCBI Taxonomy" id="1606541"/>
    <lineage>
        <taxon>Eukaryota</taxon>
        <taxon>Sar</taxon>
        <taxon>Stramenopiles</taxon>
        <taxon>Ochrophyta</taxon>
        <taxon>Bolidophyceae</taxon>
        <taxon>Parmales</taxon>
        <taxon>Triparmaceae</taxon>
        <taxon>Triparma</taxon>
    </lineage>
</organism>
<dbReference type="OrthoDB" id="10370301at2759"/>
<protein>
    <submittedName>
        <fullName evidence="2">Uncharacterized protein</fullName>
    </submittedName>
</protein>
<dbReference type="EMBL" id="BRXY01000200">
    <property type="protein sequence ID" value="GMH76754.1"/>
    <property type="molecule type" value="Genomic_DNA"/>
</dbReference>
<evidence type="ECO:0000313" key="2">
    <source>
        <dbReference type="EMBL" id="GMH76754.1"/>
    </source>
</evidence>
<accession>A0A9W7AS57</accession>
<keyword evidence="3" id="KW-1185">Reference proteome</keyword>
<name>A0A9W7AS57_9STRA</name>
<sequence>MPKQTKKMPEPIIAQPPPTPTLLSTLSSSNKQTLITALSHLTTLYPKGNVGPTLTNIDTIRKILQLTRHADKVVEQLALQCLLAYLQFSEPTALETLDFSQVLKGREPSLRLDLYNALLTLDVVRPEVEVVCGMNEEEAFKVLRTMTEWELNEVERSAIVSKCGGSNNIEALGALNNLGVDVREKIRAFPLPELESVQHLLDLTQERRQEIMDELAEKDVLKKQKEKDETAREIARRHKEKKIERKENEKAPPSHRDVKTELQAQTAAWLTSATTLCSWLEIANDVVSSESGMCDEAPRDEWAPGGVVEKAWGAFCKAAEGGRAVEGNKTGGKMWEGCEEIGSRVYVVLCSSLENGGGGQAAAEEIWNGIFSAGDTFKAIAKWRDFSGWEAVAMRLARGFGLASKVDGVLVDLLSARCKSPDVVTLLSLVAQLGGDDRVRSVTVRVLEIYAQSADPIIKAECLDTLMDVFGGDNEGLKGIFASEKVAERVEAAGYGWVGRDEEEIGVVTEVKENWRNFKEYVRNGFS</sequence>
<feature type="compositionally biased region" description="Basic and acidic residues" evidence="1">
    <location>
        <begin position="223"/>
        <end position="234"/>
    </location>
</feature>
<dbReference type="SUPFAM" id="SSF48371">
    <property type="entry name" value="ARM repeat"/>
    <property type="match status" value="1"/>
</dbReference>
<evidence type="ECO:0000256" key="1">
    <source>
        <dbReference type="SAM" id="MobiDB-lite"/>
    </source>
</evidence>
<dbReference type="InterPro" id="IPR016024">
    <property type="entry name" value="ARM-type_fold"/>
</dbReference>
<dbReference type="Proteomes" id="UP001165085">
    <property type="component" value="Unassembled WGS sequence"/>
</dbReference>